<proteinExistence type="predicted"/>
<organism evidence="2 3">
    <name type="scientific">Trichomonas vaginalis (strain ATCC PRA-98 / G3)</name>
    <dbReference type="NCBI Taxonomy" id="412133"/>
    <lineage>
        <taxon>Eukaryota</taxon>
        <taxon>Metamonada</taxon>
        <taxon>Parabasalia</taxon>
        <taxon>Trichomonadida</taxon>
        <taxon>Trichomonadidae</taxon>
        <taxon>Trichomonas</taxon>
    </lineage>
</organism>
<protein>
    <submittedName>
        <fullName evidence="2">Protein kinase, putative</fullName>
    </submittedName>
</protein>
<dbReference type="SUPFAM" id="SSF56112">
    <property type="entry name" value="Protein kinase-like (PK-like)"/>
    <property type="match status" value="1"/>
</dbReference>
<dbReference type="InterPro" id="IPR000719">
    <property type="entry name" value="Prot_kinase_dom"/>
</dbReference>
<reference evidence="2" key="2">
    <citation type="journal article" date="2007" name="Science">
        <title>Draft genome sequence of the sexually transmitted pathogen Trichomonas vaginalis.</title>
        <authorList>
            <person name="Carlton J.M."/>
            <person name="Hirt R.P."/>
            <person name="Silva J.C."/>
            <person name="Delcher A.L."/>
            <person name="Schatz M."/>
            <person name="Zhao Q."/>
            <person name="Wortman J.R."/>
            <person name="Bidwell S.L."/>
            <person name="Alsmark U.C.M."/>
            <person name="Besteiro S."/>
            <person name="Sicheritz-Ponten T."/>
            <person name="Noel C.J."/>
            <person name="Dacks J.B."/>
            <person name="Foster P.G."/>
            <person name="Simillion C."/>
            <person name="Van de Peer Y."/>
            <person name="Miranda-Saavedra D."/>
            <person name="Barton G.J."/>
            <person name="Westrop G.D."/>
            <person name="Mueller S."/>
            <person name="Dessi D."/>
            <person name="Fiori P.L."/>
            <person name="Ren Q."/>
            <person name="Paulsen I."/>
            <person name="Zhang H."/>
            <person name="Bastida-Corcuera F.D."/>
            <person name="Simoes-Barbosa A."/>
            <person name="Brown M.T."/>
            <person name="Hayes R.D."/>
            <person name="Mukherjee M."/>
            <person name="Okumura C.Y."/>
            <person name="Schneider R."/>
            <person name="Smith A.J."/>
            <person name="Vanacova S."/>
            <person name="Villalvazo M."/>
            <person name="Haas B.J."/>
            <person name="Pertea M."/>
            <person name="Feldblyum T.V."/>
            <person name="Utterback T.R."/>
            <person name="Shu C.L."/>
            <person name="Osoegawa K."/>
            <person name="de Jong P.J."/>
            <person name="Hrdy I."/>
            <person name="Horvathova L."/>
            <person name="Zubacova Z."/>
            <person name="Dolezal P."/>
            <person name="Malik S.B."/>
            <person name="Logsdon J.M. Jr."/>
            <person name="Henze K."/>
            <person name="Gupta A."/>
            <person name="Wang C.C."/>
            <person name="Dunne R.L."/>
            <person name="Upcroft J.A."/>
            <person name="Upcroft P."/>
            <person name="White O."/>
            <person name="Salzberg S.L."/>
            <person name="Tang P."/>
            <person name="Chiu C.-H."/>
            <person name="Lee Y.-S."/>
            <person name="Embley T.M."/>
            <person name="Coombs G.H."/>
            <person name="Mottram J.C."/>
            <person name="Tachezy J."/>
            <person name="Fraser-Liggett C.M."/>
            <person name="Johnson P.J."/>
        </authorList>
    </citation>
    <scope>NUCLEOTIDE SEQUENCE [LARGE SCALE GENOMIC DNA]</scope>
    <source>
        <strain evidence="2">G3</strain>
    </source>
</reference>
<dbReference type="CDD" id="cd00180">
    <property type="entry name" value="PKc"/>
    <property type="match status" value="1"/>
</dbReference>
<dbReference type="VEuPathDB" id="TrichDB:TVAGG3_0765310"/>
<dbReference type="RefSeq" id="XP_001306216.1">
    <property type="nucleotide sequence ID" value="XM_001306215.1"/>
</dbReference>
<dbReference type="InterPro" id="IPR011009">
    <property type="entry name" value="Kinase-like_dom_sf"/>
</dbReference>
<dbReference type="Gene3D" id="1.10.510.10">
    <property type="entry name" value="Transferase(Phosphotransferase) domain 1"/>
    <property type="match status" value="1"/>
</dbReference>
<evidence type="ECO:0000313" key="2">
    <source>
        <dbReference type="EMBL" id="EAX93286.1"/>
    </source>
</evidence>
<dbReference type="PANTHER" id="PTHR24362">
    <property type="entry name" value="SERINE/THREONINE-PROTEIN KINASE NEK"/>
    <property type="match status" value="1"/>
</dbReference>
<keyword evidence="2" id="KW-0808">Transferase</keyword>
<evidence type="ECO:0000259" key="1">
    <source>
        <dbReference type="PROSITE" id="PS50011"/>
    </source>
</evidence>
<gene>
    <name evidence="2" type="ORF">TVAG_082590</name>
</gene>
<dbReference type="PROSITE" id="PS50011">
    <property type="entry name" value="PROTEIN_KINASE_DOM"/>
    <property type="match status" value="1"/>
</dbReference>
<keyword evidence="3" id="KW-1185">Reference proteome</keyword>
<dbReference type="STRING" id="5722.A2FP96"/>
<dbReference type="GO" id="GO:0005524">
    <property type="term" value="F:ATP binding"/>
    <property type="evidence" value="ECO:0007669"/>
    <property type="project" value="InterPro"/>
</dbReference>
<dbReference type="EMBL" id="DS113921">
    <property type="protein sequence ID" value="EAX93286.1"/>
    <property type="molecule type" value="Genomic_DNA"/>
</dbReference>
<dbReference type="AlphaFoldDB" id="A2FP96"/>
<dbReference type="VEuPathDB" id="TrichDB:TVAG_082590"/>
<dbReference type="PANTHER" id="PTHR24362:SF309">
    <property type="entry name" value="PROTEIN KINASE DOMAIN-CONTAINING PROTEIN"/>
    <property type="match status" value="1"/>
</dbReference>
<dbReference type="OrthoDB" id="122279at2759"/>
<dbReference type="InParanoid" id="A2FP96"/>
<dbReference type="KEGG" id="tva:4751004"/>
<dbReference type="GO" id="GO:0004672">
    <property type="term" value="F:protein kinase activity"/>
    <property type="evidence" value="ECO:0007669"/>
    <property type="project" value="InterPro"/>
</dbReference>
<keyword evidence="2" id="KW-0418">Kinase</keyword>
<reference evidence="2" key="1">
    <citation type="submission" date="2006-10" db="EMBL/GenBank/DDBJ databases">
        <authorList>
            <person name="Amadeo P."/>
            <person name="Zhao Q."/>
            <person name="Wortman J."/>
            <person name="Fraser-Liggett C."/>
            <person name="Carlton J."/>
        </authorList>
    </citation>
    <scope>NUCLEOTIDE SEQUENCE</scope>
    <source>
        <strain evidence="2">G3</strain>
    </source>
</reference>
<dbReference type="Pfam" id="PF00069">
    <property type="entry name" value="Pkinase"/>
    <property type="match status" value="1"/>
</dbReference>
<dbReference type="Proteomes" id="UP000001542">
    <property type="component" value="Unassembled WGS sequence"/>
</dbReference>
<dbReference type="SMR" id="A2FP96"/>
<evidence type="ECO:0000313" key="3">
    <source>
        <dbReference type="Proteomes" id="UP000001542"/>
    </source>
</evidence>
<name>A2FP96_TRIV3</name>
<accession>A2FP96</accession>
<feature type="domain" description="Protein kinase" evidence="1">
    <location>
        <begin position="1"/>
        <end position="199"/>
    </location>
</feature>
<sequence>MQLEHPNILRIVNYFNEGNKFFIISEDCVHGNVKEYLDQTNISTTERIEFCTDLIRGLNYLHSKGITRNHLKLENILVDKSCKVKIADYGLPYFIDESDEKFGGPKYFLAPEVLQKLNVNTFKADVWALGIILYYVAYKELPFGDEELWNDFTQYGLARIPHFISEEFMRTLKLALQVNPEKRPTPQELFKVMNNQTHIPDPTAMARKRRISRMNRSSASFKSNVLNPTFGTSQLSLTKSTFVSRSNPML</sequence>
<dbReference type="eggNOG" id="KOG0588">
    <property type="taxonomic scope" value="Eukaryota"/>
</dbReference>